<evidence type="ECO:0000313" key="3">
    <source>
        <dbReference type="EMBL" id="BBX49891.1"/>
    </source>
</evidence>
<evidence type="ECO:0000313" key="4">
    <source>
        <dbReference type="Proteomes" id="UP000466785"/>
    </source>
</evidence>
<name>A0A6N4V5N0_9MYCO</name>
<evidence type="ECO:0000259" key="2">
    <source>
        <dbReference type="Pfam" id="PF03734"/>
    </source>
</evidence>
<evidence type="ECO:0000256" key="1">
    <source>
        <dbReference type="SAM" id="SignalP"/>
    </source>
</evidence>
<dbReference type="Proteomes" id="UP000466785">
    <property type="component" value="Chromosome"/>
</dbReference>
<sequence length="231" mass="23752">MRRLLTLLCASAVALLAVGPTVAPAAAQFTPWFAQQVGSATQVLSVTGGGGSDATLDVWQRTAAGWQPVDGGVGVAAKIGAKGMSPNHFEGSMMTPQGVYPLDFAFGTQPDPGSGLPYVEVGPHHWWDGDSNSPTYNTMQVCEPGACPFATSGTGTENLDIPQYAHAVVMGVNKQRIPGKGSAFFVHSTDGGATAGCVAIDDATLVKIMRWLRPGAMIALSPAAGSARVPV</sequence>
<reference evidence="3 4" key="1">
    <citation type="journal article" date="2019" name="Emerg. Microbes Infect.">
        <title>Comprehensive subspecies identification of 175 nontuberculous mycobacteria species based on 7547 genomic profiles.</title>
        <authorList>
            <person name="Matsumoto Y."/>
            <person name="Kinjo T."/>
            <person name="Motooka D."/>
            <person name="Nabeya D."/>
            <person name="Jung N."/>
            <person name="Uechi K."/>
            <person name="Horii T."/>
            <person name="Iida T."/>
            <person name="Fujita J."/>
            <person name="Nakamura S."/>
        </authorList>
    </citation>
    <scope>NUCLEOTIDE SEQUENCE [LARGE SCALE GENOMIC DNA]</scope>
    <source>
        <strain evidence="3 4">JCM 12603</strain>
    </source>
</reference>
<accession>A0A6N4V5N0</accession>
<keyword evidence="4" id="KW-1185">Reference proteome</keyword>
<feature type="signal peptide" evidence="1">
    <location>
        <begin position="1"/>
        <end position="25"/>
    </location>
</feature>
<dbReference type="EMBL" id="AP022570">
    <property type="protein sequence ID" value="BBX49891.1"/>
    <property type="molecule type" value="Genomic_DNA"/>
</dbReference>
<dbReference type="AlphaFoldDB" id="A0A6N4V5N0"/>
<proteinExistence type="predicted"/>
<gene>
    <name evidence="3" type="ORF">MPOR_09170</name>
</gene>
<feature type="domain" description="L,D-TPase catalytic" evidence="2">
    <location>
        <begin position="89"/>
        <end position="216"/>
    </location>
</feature>
<feature type="chain" id="PRO_5027081198" description="L,D-TPase catalytic domain-containing protein" evidence="1">
    <location>
        <begin position="26"/>
        <end position="231"/>
    </location>
</feature>
<dbReference type="PANTHER" id="PTHR38589:SF1">
    <property type="entry name" value="BLR0621 PROTEIN"/>
    <property type="match status" value="1"/>
</dbReference>
<dbReference type="GO" id="GO:0016740">
    <property type="term" value="F:transferase activity"/>
    <property type="evidence" value="ECO:0007669"/>
    <property type="project" value="InterPro"/>
</dbReference>
<protein>
    <recommendedName>
        <fullName evidence="2">L,D-TPase catalytic domain-containing protein</fullName>
    </recommendedName>
</protein>
<keyword evidence="1" id="KW-0732">Signal</keyword>
<dbReference type="PANTHER" id="PTHR38589">
    <property type="entry name" value="BLR0621 PROTEIN"/>
    <property type="match status" value="1"/>
</dbReference>
<dbReference type="RefSeq" id="WP_152515133.1">
    <property type="nucleotide sequence ID" value="NZ_AP022570.1"/>
</dbReference>
<dbReference type="KEGG" id="mpof:MPOR_09170"/>
<organism evidence="3 4">
    <name type="scientific">Mycolicibacterium poriferae</name>
    <dbReference type="NCBI Taxonomy" id="39694"/>
    <lineage>
        <taxon>Bacteria</taxon>
        <taxon>Bacillati</taxon>
        <taxon>Actinomycetota</taxon>
        <taxon>Actinomycetes</taxon>
        <taxon>Mycobacteriales</taxon>
        <taxon>Mycobacteriaceae</taxon>
        <taxon>Mycolicibacterium</taxon>
    </lineage>
</organism>
<dbReference type="InterPro" id="IPR005490">
    <property type="entry name" value="LD_TPept_cat_dom"/>
</dbReference>
<dbReference type="Pfam" id="PF03734">
    <property type="entry name" value="YkuD"/>
    <property type="match status" value="1"/>
</dbReference>